<dbReference type="PROSITE" id="PS51385">
    <property type="entry name" value="YJEF_N"/>
    <property type="match status" value="1"/>
</dbReference>
<dbReference type="GO" id="GO:0046872">
    <property type="term" value="F:metal ion binding"/>
    <property type="evidence" value="ECO:0007669"/>
    <property type="project" value="UniProtKB-KW"/>
</dbReference>
<comment type="catalytic activity">
    <reaction evidence="1">
        <text>(6R)-NADHX = (6S)-NADHX</text>
        <dbReference type="Rhea" id="RHEA:32215"/>
        <dbReference type="ChEBI" id="CHEBI:64074"/>
        <dbReference type="ChEBI" id="CHEBI:64075"/>
        <dbReference type="EC" id="5.1.99.6"/>
    </reaction>
</comment>
<name>A0A0D6EPV8_SPOSA</name>
<dbReference type="Gene3D" id="3.40.50.10260">
    <property type="entry name" value="YjeF N-terminal domain"/>
    <property type="match status" value="1"/>
</dbReference>
<feature type="domain" description="YjeF N-terminal" evidence="10">
    <location>
        <begin position="28"/>
        <end position="284"/>
    </location>
</feature>
<evidence type="ECO:0000256" key="2">
    <source>
        <dbReference type="ARBA" id="ARBA00000909"/>
    </source>
</evidence>
<dbReference type="Proteomes" id="UP000243876">
    <property type="component" value="Unassembled WGS sequence"/>
</dbReference>
<proteinExistence type="predicted"/>
<dbReference type="PANTHER" id="PTHR13232">
    <property type="entry name" value="NAD(P)H-HYDRATE EPIMERASE"/>
    <property type="match status" value="1"/>
</dbReference>
<organism evidence="11 12">
    <name type="scientific">Sporidiobolus salmonicolor</name>
    <name type="common">Yeast-like fungus</name>
    <name type="synonym">Sporobolomyces salmonicolor</name>
    <dbReference type="NCBI Taxonomy" id="5005"/>
    <lineage>
        <taxon>Eukaryota</taxon>
        <taxon>Fungi</taxon>
        <taxon>Dikarya</taxon>
        <taxon>Basidiomycota</taxon>
        <taxon>Pucciniomycotina</taxon>
        <taxon>Microbotryomycetes</taxon>
        <taxon>Sporidiobolales</taxon>
        <taxon>Sporidiobolaceae</taxon>
        <taxon>Sporobolomyces</taxon>
    </lineage>
</organism>
<dbReference type="InterPro" id="IPR032976">
    <property type="entry name" value="YJEFN_prot_NAXE-like"/>
</dbReference>
<comment type="catalytic activity">
    <reaction evidence="2">
        <text>(6R)-NADPHX = (6S)-NADPHX</text>
        <dbReference type="Rhea" id="RHEA:32227"/>
        <dbReference type="ChEBI" id="CHEBI:64076"/>
        <dbReference type="ChEBI" id="CHEBI:64077"/>
        <dbReference type="EC" id="5.1.99.6"/>
    </reaction>
</comment>
<sequence>MASWISSIASSFQNPAPKEPKYLTAQEAKDIDRELMGPEGAFSLDQLMELAGLSCAQAVAKLYPLGPHLPLDANGVKQKRTHERVLVCCGPGNQGGDGLVAARHLCQSSAGHHFGYAPSIFYPKASFLGSVQRTNPESSGEIFGRLKKQCENLDLPIIAPPPSSSSSFPMAPDAQSVAFRRALEHSDLVLDCVFGFSFKPPARAPFIEVLEAFKRTTKPVLSVDIPSGWDVEEGNVNDTFVPDAVVSLTAPKKGIKAFVENGGKHLLGGRFIPDHLQIKYNLNLPQYPAAGDQVVDITWRKE</sequence>
<evidence type="ECO:0000256" key="9">
    <source>
        <dbReference type="ARBA" id="ARBA00023235"/>
    </source>
</evidence>
<dbReference type="InterPro" id="IPR004443">
    <property type="entry name" value="YjeF_N_dom"/>
</dbReference>
<dbReference type="EC" id="5.1.99.6" evidence="3"/>
<dbReference type="InterPro" id="IPR036652">
    <property type="entry name" value="YjeF_N_dom_sf"/>
</dbReference>
<keyword evidence="5" id="KW-0547">Nucleotide-binding</keyword>
<evidence type="ECO:0000256" key="7">
    <source>
        <dbReference type="ARBA" id="ARBA00022958"/>
    </source>
</evidence>
<gene>
    <name evidence="11" type="primary">SPOSA6832_03613</name>
</gene>
<evidence type="ECO:0000313" key="12">
    <source>
        <dbReference type="Proteomes" id="UP000243876"/>
    </source>
</evidence>
<keyword evidence="12" id="KW-1185">Reference proteome</keyword>
<dbReference type="EMBL" id="CENE01000018">
    <property type="protein sequence ID" value="CEQ41833.1"/>
    <property type="molecule type" value="Genomic_DNA"/>
</dbReference>
<evidence type="ECO:0000256" key="8">
    <source>
        <dbReference type="ARBA" id="ARBA00023027"/>
    </source>
</evidence>
<evidence type="ECO:0000259" key="10">
    <source>
        <dbReference type="PROSITE" id="PS51385"/>
    </source>
</evidence>
<accession>A0A0D6EPV8</accession>
<keyword evidence="6" id="KW-0521">NADP</keyword>
<keyword evidence="7" id="KW-0630">Potassium</keyword>
<keyword evidence="4" id="KW-0479">Metal-binding</keyword>
<protein>
    <recommendedName>
        <fullName evidence="3">NAD(P)H-hydrate epimerase</fullName>
        <ecNumber evidence="3">5.1.99.6</ecNumber>
    </recommendedName>
</protein>
<evidence type="ECO:0000313" key="11">
    <source>
        <dbReference type="EMBL" id="CEQ41833.1"/>
    </source>
</evidence>
<evidence type="ECO:0000256" key="3">
    <source>
        <dbReference type="ARBA" id="ARBA00012228"/>
    </source>
</evidence>
<evidence type="ECO:0000256" key="4">
    <source>
        <dbReference type="ARBA" id="ARBA00022723"/>
    </source>
</evidence>
<keyword evidence="9" id="KW-0413">Isomerase</keyword>
<dbReference type="PANTHER" id="PTHR13232:SF10">
    <property type="entry name" value="NAD(P)H-HYDRATE EPIMERASE"/>
    <property type="match status" value="1"/>
</dbReference>
<dbReference type="GO" id="GO:0052856">
    <property type="term" value="F:NAD(P)HX epimerase activity"/>
    <property type="evidence" value="ECO:0007669"/>
    <property type="project" value="UniProtKB-EC"/>
</dbReference>
<evidence type="ECO:0000256" key="6">
    <source>
        <dbReference type="ARBA" id="ARBA00022857"/>
    </source>
</evidence>
<dbReference type="AlphaFoldDB" id="A0A0D6EPV8"/>
<evidence type="ECO:0000256" key="1">
    <source>
        <dbReference type="ARBA" id="ARBA00000013"/>
    </source>
</evidence>
<dbReference type="SUPFAM" id="SSF64153">
    <property type="entry name" value="YjeF N-terminal domain-like"/>
    <property type="match status" value="1"/>
</dbReference>
<dbReference type="OrthoDB" id="10064708at2759"/>
<dbReference type="Pfam" id="PF03853">
    <property type="entry name" value="YjeF_N"/>
    <property type="match status" value="1"/>
</dbReference>
<reference evidence="12" key="1">
    <citation type="submission" date="2015-02" db="EMBL/GenBank/DDBJ databases">
        <authorList>
            <person name="Gon?alves P."/>
        </authorList>
    </citation>
    <scope>NUCLEOTIDE SEQUENCE [LARGE SCALE GENOMIC DNA]</scope>
</reference>
<dbReference type="GO" id="GO:0005739">
    <property type="term" value="C:mitochondrion"/>
    <property type="evidence" value="ECO:0007669"/>
    <property type="project" value="TreeGrafter"/>
</dbReference>
<keyword evidence="8" id="KW-0520">NAD</keyword>
<dbReference type="GO" id="GO:0000166">
    <property type="term" value="F:nucleotide binding"/>
    <property type="evidence" value="ECO:0007669"/>
    <property type="project" value="UniProtKB-KW"/>
</dbReference>
<evidence type="ECO:0000256" key="5">
    <source>
        <dbReference type="ARBA" id="ARBA00022741"/>
    </source>
</evidence>